<evidence type="ECO:0000313" key="4">
    <source>
        <dbReference type="Proteomes" id="UP000237000"/>
    </source>
</evidence>
<dbReference type="FunCoup" id="A0A2P5FC48">
    <property type="interactions" value="213"/>
</dbReference>
<gene>
    <name evidence="3" type="ORF">TorRG33x02_088860</name>
</gene>
<evidence type="ECO:0000256" key="1">
    <source>
        <dbReference type="SAM" id="MobiDB-lite"/>
    </source>
</evidence>
<name>A0A2P5FC48_TREOI</name>
<sequence length="446" mass="50718">MVEPTSKKRKTKIDDHQHDHDLEKAVAEPESNGSAATAVGAKFMSNIVTDDLLLEILIRLPDCRSILQCSSVCKSWFSVISYRQYFIRTKFIDHYQHKPQFLPCTLMVKYNYISTIDKKPFYKLFSEQSKILHGKSSSFTSGYLSILPSPSPSVITRGSSKDLLLFSSSITEYYVCNPLTNQWLPLPKTPPNSTIRCGIVCDPKSTSVNTMYRVVLIYADISLANQFKVSMNIFCSKTGQWNTSTLLLPLNPLILWRSSVGWHRRAVASNGILYWLCGNNRESEGIVAFDPFKSTDCSKRFCLIPFPIGFRRGWRGQDSNLCIGVVQGRLRLSQIYRGIKRVLGFVLRIWELVNCDYDNDDASWLLVHDVTLTEVKANKMFVAAFHPVNGDVIFLFHDLDVCQYHIREDTVEIVEEFSKLNDCGYLDAISLVHPLWPTTIPSLPSI</sequence>
<accession>A0A2P5FC48</accession>
<dbReference type="SUPFAM" id="SSF81383">
    <property type="entry name" value="F-box domain"/>
    <property type="match status" value="1"/>
</dbReference>
<dbReference type="PANTHER" id="PTHR35546">
    <property type="entry name" value="F-BOX PROTEIN INTERACTION DOMAIN PROTEIN-RELATED"/>
    <property type="match status" value="1"/>
</dbReference>
<dbReference type="InterPro" id="IPR055290">
    <property type="entry name" value="At3g26010-like"/>
</dbReference>
<dbReference type="Gene3D" id="1.20.1280.50">
    <property type="match status" value="1"/>
</dbReference>
<dbReference type="AlphaFoldDB" id="A0A2P5FC48"/>
<dbReference type="PANTHER" id="PTHR35546:SF130">
    <property type="entry name" value="EXPRESSED PROTEIN"/>
    <property type="match status" value="1"/>
</dbReference>
<organism evidence="3 4">
    <name type="scientific">Trema orientale</name>
    <name type="common">Charcoal tree</name>
    <name type="synonym">Celtis orientalis</name>
    <dbReference type="NCBI Taxonomy" id="63057"/>
    <lineage>
        <taxon>Eukaryota</taxon>
        <taxon>Viridiplantae</taxon>
        <taxon>Streptophyta</taxon>
        <taxon>Embryophyta</taxon>
        <taxon>Tracheophyta</taxon>
        <taxon>Spermatophyta</taxon>
        <taxon>Magnoliopsida</taxon>
        <taxon>eudicotyledons</taxon>
        <taxon>Gunneridae</taxon>
        <taxon>Pentapetalae</taxon>
        <taxon>rosids</taxon>
        <taxon>fabids</taxon>
        <taxon>Rosales</taxon>
        <taxon>Cannabaceae</taxon>
        <taxon>Trema</taxon>
    </lineage>
</organism>
<dbReference type="EMBL" id="JXTC01000045">
    <property type="protein sequence ID" value="PON95364.1"/>
    <property type="molecule type" value="Genomic_DNA"/>
</dbReference>
<dbReference type="OrthoDB" id="674184at2759"/>
<protein>
    <submittedName>
        <fullName evidence="3">F-box domain containing protein</fullName>
    </submittedName>
</protein>
<dbReference type="STRING" id="63057.A0A2P5FC48"/>
<dbReference type="InterPro" id="IPR036047">
    <property type="entry name" value="F-box-like_dom_sf"/>
</dbReference>
<reference evidence="4" key="1">
    <citation type="submission" date="2016-06" db="EMBL/GenBank/DDBJ databases">
        <title>Parallel loss of symbiosis genes in relatives of nitrogen-fixing non-legume Parasponia.</title>
        <authorList>
            <person name="Van Velzen R."/>
            <person name="Holmer R."/>
            <person name="Bu F."/>
            <person name="Rutten L."/>
            <person name="Van Zeijl A."/>
            <person name="Liu W."/>
            <person name="Santuari L."/>
            <person name="Cao Q."/>
            <person name="Sharma T."/>
            <person name="Shen D."/>
            <person name="Roswanjaya Y."/>
            <person name="Wardhani T."/>
            <person name="Kalhor M.S."/>
            <person name="Jansen J."/>
            <person name="Van den Hoogen J."/>
            <person name="Gungor B."/>
            <person name="Hartog M."/>
            <person name="Hontelez J."/>
            <person name="Verver J."/>
            <person name="Yang W.-C."/>
            <person name="Schijlen E."/>
            <person name="Repin R."/>
            <person name="Schilthuizen M."/>
            <person name="Schranz E."/>
            <person name="Heidstra R."/>
            <person name="Miyata K."/>
            <person name="Fedorova E."/>
            <person name="Kohlen W."/>
            <person name="Bisseling T."/>
            <person name="Smit S."/>
            <person name="Geurts R."/>
        </authorList>
    </citation>
    <scope>NUCLEOTIDE SEQUENCE [LARGE SCALE GENOMIC DNA]</scope>
    <source>
        <strain evidence="4">cv. RG33-2</strain>
    </source>
</reference>
<proteinExistence type="predicted"/>
<feature type="region of interest" description="Disordered" evidence="1">
    <location>
        <begin position="1"/>
        <end position="20"/>
    </location>
</feature>
<dbReference type="InParanoid" id="A0A2P5FC48"/>
<dbReference type="Proteomes" id="UP000237000">
    <property type="component" value="Unassembled WGS sequence"/>
</dbReference>
<keyword evidence="4" id="KW-1185">Reference proteome</keyword>
<dbReference type="Pfam" id="PF12937">
    <property type="entry name" value="F-box-like"/>
    <property type="match status" value="1"/>
</dbReference>
<dbReference type="Pfam" id="PF24750">
    <property type="entry name" value="b-prop_At3g26010-like"/>
    <property type="match status" value="1"/>
</dbReference>
<dbReference type="SMART" id="SM00256">
    <property type="entry name" value="FBOX"/>
    <property type="match status" value="1"/>
</dbReference>
<dbReference type="InterPro" id="IPR001810">
    <property type="entry name" value="F-box_dom"/>
</dbReference>
<feature type="domain" description="F-box" evidence="2">
    <location>
        <begin position="48"/>
        <end position="89"/>
    </location>
</feature>
<evidence type="ECO:0000313" key="3">
    <source>
        <dbReference type="EMBL" id="PON95364.1"/>
    </source>
</evidence>
<dbReference type="InterPro" id="IPR056592">
    <property type="entry name" value="Beta-prop_At3g26010-like"/>
</dbReference>
<comment type="caution">
    <text evidence="3">The sequence shown here is derived from an EMBL/GenBank/DDBJ whole genome shotgun (WGS) entry which is preliminary data.</text>
</comment>
<evidence type="ECO:0000259" key="2">
    <source>
        <dbReference type="SMART" id="SM00256"/>
    </source>
</evidence>